<evidence type="ECO:0000313" key="4">
    <source>
        <dbReference type="Proteomes" id="UP001179363"/>
    </source>
</evidence>
<sequence>MKINLFCIILTILFSSAVMAQEGQHSLHEVSQDDLGNVSDEFQEYFFEALKQKAIENYEKAITALEVCKQLQPENAVIFFELGKNYKLLKQFDAAAHNLQQANRLDSNNQWIMAELLDIYYLNKQYAPAIIIAKRLIPFNLDYNDKLAALYLETRQYDELIILLDSLDSKWGINEYRTNLRQQIYALTNNTSAQIETLKTAIAASPENESNYLNLIFVYSEQGMIKEAFEAAEQMRKAFPSSKVVHLALYKFYLDSNKTGQAVNSMKLVLAAEEIDADSKFKVLNDFLQFVNTHPGYEDELKQVAAIFSEKENKPEIYQRFGEYYILRNEKEKAISYFEMGLEKDPANYDLLKNTLLLCLELNRISEVNKISKAALELYPAQPLLYLIRGAALNKMQSYEEAEEILTFGVDYIIEDVNMSIDFYEQLLLAGIGLKNDIKINEYKEKLNSFKQNKN</sequence>
<feature type="signal peptide" evidence="2">
    <location>
        <begin position="1"/>
        <end position="20"/>
    </location>
</feature>
<dbReference type="Proteomes" id="UP001179363">
    <property type="component" value="Unassembled WGS sequence"/>
</dbReference>
<dbReference type="RefSeq" id="WP_236132819.1">
    <property type="nucleotide sequence ID" value="NZ_JAKGTH010000006.1"/>
</dbReference>
<dbReference type="Gene3D" id="1.25.40.10">
    <property type="entry name" value="Tetratricopeptide repeat domain"/>
    <property type="match status" value="3"/>
</dbReference>
<dbReference type="SMART" id="SM00028">
    <property type="entry name" value="TPR"/>
    <property type="match status" value="4"/>
</dbReference>
<dbReference type="SUPFAM" id="SSF48452">
    <property type="entry name" value="TPR-like"/>
    <property type="match status" value="2"/>
</dbReference>
<protein>
    <recommendedName>
        <fullName evidence="5">Tetratricopeptide repeat protein</fullName>
    </recommendedName>
</protein>
<keyword evidence="2" id="KW-0732">Signal</keyword>
<evidence type="ECO:0008006" key="5">
    <source>
        <dbReference type="Google" id="ProtNLM"/>
    </source>
</evidence>
<feature type="repeat" description="TPR" evidence="1">
    <location>
        <begin position="76"/>
        <end position="109"/>
    </location>
</feature>
<keyword evidence="4" id="KW-1185">Reference proteome</keyword>
<gene>
    <name evidence="3" type="ORF">L1I30_03280</name>
</gene>
<evidence type="ECO:0000256" key="1">
    <source>
        <dbReference type="PROSITE-ProRule" id="PRU00339"/>
    </source>
</evidence>
<reference evidence="3" key="1">
    <citation type="submission" date="2022-01" db="EMBL/GenBank/DDBJ databases">
        <title>Gillisia lutea sp. nov., isolated from marine plastic residues from the Malvarosa beach (Valencia, Spain).</title>
        <authorList>
            <person name="Vidal-Verdu A."/>
            <person name="Molina-Menor E."/>
            <person name="Satari L."/>
            <person name="Pascual J."/>
            <person name="Pereto J."/>
            <person name="Porcar M."/>
        </authorList>
    </citation>
    <scope>NUCLEOTIDE SEQUENCE</scope>
    <source>
        <strain evidence="3">M10.2A</strain>
    </source>
</reference>
<evidence type="ECO:0000256" key="2">
    <source>
        <dbReference type="SAM" id="SignalP"/>
    </source>
</evidence>
<accession>A0ABS9EGV0</accession>
<dbReference type="PROSITE" id="PS50005">
    <property type="entry name" value="TPR"/>
    <property type="match status" value="2"/>
</dbReference>
<keyword evidence="1" id="KW-0802">TPR repeat</keyword>
<proteinExistence type="predicted"/>
<feature type="repeat" description="TPR" evidence="1">
    <location>
        <begin position="315"/>
        <end position="348"/>
    </location>
</feature>
<dbReference type="PANTHER" id="PTHR12558">
    <property type="entry name" value="CELL DIVISION CYCLE 16,23,27"/>
    <property type="match status" value="1"/>
</dbReference>
<feature type="chain" id="PRO_5046073303" description="Tetratricopeptide repeat protein" evidence="2">
    <location>
        <begin position="21"/>
        <end position="455"/>
    </location>
</feature>
<organism evidence="3 4">
    <name type="scientific">Gillisia lutea</name>
    <dbReference type="NCBI Taxonomy" id="2909668"/>
    <lineage>
        <taxon>Bacteria</taxon>
        <taxon>Pseudomonadati</taxon>
        <taxon>Bacteroidota</taxon>
        <taxon>Flavobacteriia</taxon>
        <taxon>Flavobacteriales</taxon>
        <taxon>Flavobacteriaceae</taxon>
        <taxon>Gillisia</taxon>
    </lineage>
</organism>
<evidence type="ECO:0000313" key="3">
    <source>
        <dbReference type="EMBL" id="MCF4100681.1"/>
    </source>
</evidence>
<comment type="caution">
    <text evidence="3">The sequence shown here is derived from an EMBL/GenBank/DDBJ whole genome shotgun (WGS) entry which is preliminary data.</text>
</comment>
<dbReference type="EMBL" id="JAKGTH010000006">
    <property type="protein sequence ID" value="MCF4100681.1"/>
    <property type="molecule type" value="Genomic_DNA"/>
</dbReference>
<dbReference type="InterPro" id="IPR011990">
    <property type="entry name" value="TPR-like_helical_dom_sf"/>
</dbReference>
<dbReference type="PANTHER" id="PTHR12558:SF13">
    <property type="entry name" value="CELL DIVISION CYCLE PROTEIN 27 HOMOLOG"/>
    <property type="match status" value="1"/>
</dbReference>
<name>A0ABS9EGV0_9FLAO</name>
<dbReference type="InterPro" id="IPR019734">
    <property type="entry name" value="TPR_rpt"/>
</dbReference>